<comment type="similarity">
    <text evidence="1">Belongs to the 'phage' integrase family.</text>
</comment>
<keyword evidence="2" id="KW-0238">DNA-binding</keyword>
<keyword evidence="7" id="KW-1185">Reference proteome</keyword>
<evidence type="ECO:0000256" key="1">
    <source>
        <dbReference type="ARBA" id="ARBA00008857"/>
    </source>
</evidence>
<evidence type="ECO:0000313" key="7">
    <source>
        <dbReference type="Proteomes" id="UP001501470"/>
    </source>
</evidence>
<comment type="caution">
    <text evidence="6">The sequence shown here is derived from an EMBL/GenBank/DDBJ whole genome shotgun (WGS) entry which is preliminary data.</text>
</comment>
<dbReference type="InterPro" id="IPR002104">
    <property type="entry name" value="Integrase_catalytic"/>
</dbReference>
<dbReference type="Proteomes" id="UP001501470">
    <property type="component" value="Unassembled WGS sequence"/>
</dbReference>
<gene>
    <name evidence="6" type="ORF">GCM10009827_082000</name>
</gene>
<dbReference type="PANTHER" id="PTHR30349:SF41">
    <property type="entry name" value="INTEGRASE_RECOMBINASE PROTEIN MJ0367-RELATED"/>
    <property type="match status" value="1"/>
</dbReference>
<evidence type="ECO:0000313" key="6">
    <source>
        <dbReference type="EMBL" id="GAA1549181.1"/>
    </source>
</evidence>
<evidence type="ECO:0000256" key="4">
    <source>
        <dbReference type="SAM" id="MobiDB-lite"/>
    </source>
</evidence>
<dbReference type="InterPro" id="IPR011010">
    <property type="entry name" value="DNA_brk_join_enz"/>
</dbReference>
<sequence>MLRLLLTTGLRRGELCGLMWRDLEPEQGSLKVCRQRIVEDPTSQVREKPPKSHNGTRTLLLDPATLTTLSTAKAHPKTPTGSRYMFTGRTGQPLRPDNVTSRFNRLAARAGVRPIGPHQVRHLLVSSLLDDEYGIREVAELSGMTPAPHALLHAGQRRPAPPGHSAHRRAHCVLIWAGGLARQVRRSHVWSSR</sequence>
<evidence type="ECO:0000256" key="3">
    <source>
        <dbReference type="ARBA" id="ARBA00023172"/>
    </source>
</evidence>
<dbReference type="Gene3D" id="1.10.443.10">
    <property type="entry name" value="Intergrase catalytic core"/>
    <property type="match status" value="1"/>
</dbReference>
<feature type="domain" description="Tyr recombinase" evidence="5">
    <location>
        <begin position="1"/>
        <end position="169"/>
    </location>
</feature>
<accession>A0ABN2BYN9</accession>
<dbReference type="Pfam" id="PF00589">
    <property type="entry name" value="Phage_integrase"/>
    <property type="match status" value="1"/>
</dbReference>
<dbReference type="InterPro" id="IPR013762">
    <property type="entry name" value="Integrase-like_cat_sf"/>
</dbReference>
<reference evidence="6 7" key="1">
    <citation type="journal article" date="2019" name="Int. J. Syst. Evol. Microbiol.">
        <title>The Global Catalogue of Microorganisms (GCM) 10K type strain sequencing project: providing services to taxonomists for standard genome sequencing and annotation.</title>
        <authorList>
            <consortium name="The Broad Institute Genomics Platform"/>
            <consortium name="The Broad Institute Genome Sequencing Center for Infectious Disease"/>
            <person name="Wu L."/>
            <person name="Ma J."/>
        </authorList>
    </citation>
    <scope>NUCLEOTIDE SEQUENCE [LARGE SCALE GENOMIC DNA]</scope>
    <source>
        <strain evidence="6 7">JCM 15933</strain>
    </source>
</reference>
<dbReference type="EMBL" id="BAAAQD010000020">
    <property type="protein sequence ID" value="GAA1549181.1"/>
    <property type="molecule type" value="Genomic_DNA"/>
</dbReference>
<name>A0ABN2BYN9_9ACTN</name>
<keyword evidence="3" id="KW-0233">DNA recombination</keyword>
<proteinExistence type="inferred from homology"/>
<dbReference type="PANTHER" id="PTHR30349">
    <property type="entry name" value="PHAGE INTEGRASE-RELATED"/>
    <property type="match status" value="1"/>
</dbReference>
<dbReference type="SUPFAM" id="SSF56349">
    <property type="entry name" value="DNA breaking-rejoining enzymes"/>
    <property type="match status" value="1"/>
</dbReference>
<evidence type="ECO:0000256" key="2">
    <source>
        <dbReference type="ARBA" id="ARBA00023125"/>
    </source>
</evidence>
<dbReference type="PROSITE" id="PS51898">
    <property type="entry name" value="TYR_RECOMBINASE"/>
    <property type="match status" value="1"/>
</dbReference>
<protein>
    <recommendedName>
        <fullName evidence="5">Tyr recombinase domain-containing protein</fullName>
    </recommendedName>
</protein>
<evidence type="ECO:0000259" key="5">
    <source>
        <dbReference type="PROSITE" id="PS51898"/>
    </source>
</evidence>
<feature type="region of interest" description="Disordered" evidence="4">
    <location>
        <begin position="67"/>
        <end position="97"/>
    </location>
</feature>
<organism evidence="6 7">
    <name type="scientific">Dactylosporangium maewongense</name>
    <dbReference type="NCBI Taxonomy" id="634393"/>
    <lineage>
        <taxon>Bacteria</taxon>
        <taxon>Bacillati</taxon>
        <taxon>Actinomycetota</taxon>
        <taxon>Actinomycetes</taxon>
        <taxon>Micromonosporales</taxon>
        <taxon>Micromonosporaceae</taxon>
        <taxon>Dactylosporangium</taxon>
    </lineage>
</organism>
<dbReference type="InterPro" id="IPR050090">
    <property type="entry name" value="Tyrosine_recombinase_XerCD"/>
</dbReference>